<proteinExistence type="inferred from homology"/>
<evidence type="ECO:0000256" key="3">
    <source>
        <dbReference type="ARBA" id="ARBA00022483"/>
    </source>
</evidence>
<keyword evidence="3 4" id="KW-0268">Exocytosis</keyword>
<organism evidence="7 8">
    <name type="scientific">Pneumocystis jirovecii (strain RU7)</name>
    <name type="common">Human pneumocystis pneumonia agent</name>
    <dbReference type="NCBI Taxonomy" id="1408657"/>
    <lineage>
        <taxon>Eukaryota</taxon>
        <taxon>Fungi</taxon>
        <taxon>Dikarya</taxon>
        <taxon>Ascomycota</taxon>
        <taxon>Taphrinomycotina</taxon>
        <taxon>Pneumocystomycetes</taxon>
        <taxon>Pneumocystaceae</taxon>
        <taxon>Pneumocystis</taxon>
    </lineage>
</organism>
<dbReference type="STRING" id="1408657.A0A0W4ZV20"/>
<evidence type="ECO:0000313" key="8">
    <source>
        <dbReference type="Proteomes" id="UP000053447"/>
    </source>
</evidence>
<dbReference type="PANTHER" id="PTHR13043:SF1">
    <property type="entry name" value="EXOCYST COMPLEX COMPONENT 2"/>
    <property type="match status" value="1"/>
</dbReference>
<keyword evidence="8" id="KW-1185">Reference proteome</keyword>
<dbReference type="GO" id="GO:0000145">
    <property type="term" value="C:exocyst"/>
    <property type="evidence" value="ECO:0007669"/>
    <property type="project" value="UniProtKB-UniRule"/>
</dbReference>
<reference evidence="8" key="1">
    <citation type="journal article" date="2016" name="Nat. Commun.">
        <title>Genome analysis of three Pneumocystis species reveals adaptation mechanisms to life exclusively in mammalian hosts.</title>
        <authorList>
            <person name="Ma L."/>
            <person name="Chen Z."/>
            <person name="Huang D.W."/>
            <person name="Kutty G."/>
            <person name="Ishihara M."/>
            <person name="Wang H."/>
            <person name="Abouelleil A."/>
            <person name="Bishop L."/>
            <person name="Davey E."/>
            <person name="Deng R."/>
            <person name="Deng X."/>
            <person name="Fan L."/>
            <person name="Fantoni G."/>
            <person name="Fitzgerald M."/>
            <person name="Gogineni E."/>
            <person name="Goldberg J.M."/>
            <person name="Handley G."/>
            <person name="Hu X."/>
            <person name="Huber C."/>
            <person name="Jiao X."/>
            <person name="Jones K."/>
            <person name="Levin J.Z."/>
            <person name="Liu Y."/>
            <person name="Macdonald P."/>
            <person name="Melnikov A."/>
            <person name="Raley C."/>
            <person name="Sassi M."/>
            <person name="Sherman B.T."/>
            <person name="Song X."/>
            <person name="Sykes S."/>
            <person name="Tran B."/>
            <person name="Walsh L."/>
            <person name="Xia Y."/>
            <person name="Yang J."/>
            <person name="Young S."/>
            <person name="Zeng Q."/>
            <person name="Zheng X."/>
            <person name="Stephens R."/>
            <person name="Nusbaum C."/>
            <person name="Birren B.W."/>
            <person name="Azadi P."/>
            <person name="Lempicki R.A."/>
            <person name="Cuomo C.A."/>
            <person name="Kovacs J.A."/>
        </authorList>
    </citation>
    <scope>NUCLEOTIDE SEQUENCE [LARGE SCALE GENOMIC DNA]</scope>
    <source>
        <strain evidence="8">RU7</strain>
    </source>
</reference>
<dbReference type="InterPro" id="IPR039481">
    <property type="entry name" value="EXOC2/Sec5_N_dom"/>
</dbReference>
<dbReference type="Proteomes" id="UP000053447">
    <property type="component" value="Unassembled WGS sequence"/>
</dbReference>
<evidence type="ECO:0000313" key="7">
    <source>
        <dbReference type="EMBL" id="KTW32176.1"/>
    </source>
</evidence>
<dbReference type="EMBL" id="LFWA01000003">
    <property type="protein sequence ID" value="KTW32176.1"/>
    <property type="molecule type" value="Genomic_DNA"/>
</dbReference>
<evidence type="ECO:0000256" key="4">
    <source>
        <dbReference type="RuleBase" id="RU365069"/>
    </source>
</evidence>
<dbReference type="RefSeq" id="XP_018230868.1">
    <property type="nucleotide sequence ID" value="XM_018373122.1"/>
</dbReference>
<dbReference type="VEuPathDB" id="FungiDB:T551_00858"/>
<dbReference type="PANTHER" id="PTHR13043">
    <property type="entry name" value="EXOCYST COMPLEX COMPONENT SEC5"/>
    <property type="match status" value="1"/>
</dbReference>
<dbReference type="GO" id="GO:0006893">
    <property type="term" value="P:Golgi to plasma membrane transport"/>
    <property type="evidence" value="ECO:0007669"/>
    <property type="project" value="UniProtKB-UniRule"/>
</dbReference>
<name>A0A0W4ZV20_PNEJ7</name>
<evidence type="ECO:0000256" key="5">
    <source>
        <dbReference type="SAM" id="MobiDB-lite"/>
    </source>
</evidence>
<evidence type="ECO:0000256" key="2">
    <source>
        <dbReference type="ARBA" id="ARBA00022448"/>
    </source>
</evidence>
<feature type="domain" description="Exocyst complex component EXOC2/Sec5 N-terminal" evidence="6">
    <location>
        <begin position="45"/>
        <end position="874"/>
    </location>
</feature>
<dbReference type="InterPro" id="IPR029175">
    <property type="entry name" value="EXOC2/Sec5"/>
</dbReference>
<protein>
    <recommendedName>
        <fullName evidence="4">Exocyst complex component SEC5</fullName>
    </recommendedName>
</protein>
<comment type="function">
    <text evidence="4">Component of the exocyst complex involved in the docking of exocytic vesicles with fusion sites on the plasma membrane.</text>
</comment>
<comment type="caution">
    <text evidence="7">The sequence shown here is derived from an EMBL/GenBank/DDBJ whole genome shotgun (WGS) entry which is preliminary data.</text>
</comment>
<dbReference type="GO" id="GO:0015031">
    <property type="term" value="P:protein transport"/>
    <property type="evidence" value="ECO:0007669"/>
    <property type="project" value="UniProtKB-KW"/>
</dbReference>
<dbReference type="GO" id="GO:0006887">
    <property type="term" value="P:exocytosis"/>
    <property type="evidence" value="ECO:0007669"/>
    <property type="project" value="UniProtKB-KW"/>
</dbReference>
<dbReference type="AlphaFoldDB" id="A0A0W4ZV20"/>
<sequence length="885" mass="102696">MGFVDKTDTEILKYYSLSTLYPSEWVDLPNESIVCDSELLDEDCPDPLGMGDSVFKLAEQNGTTVPDSIELRSKYLVSSKTFNPTLFLRDIHSNDRYSELLSGLRWLKQSIEKRSDALKMLVESNFSRFVKAKTTIDFICRGMKQNSLNQEGDYGILKLKSSINDATTKATQIFEPIIENRTKGYRLLSTLSILENYRYYFNLPSMMLDYIEKNDHAMLIREYYRCKDAFEEEQKAVEGSADIIESQKPKVFERIWKEVQKIIEDYKKNIFEQFSTYKTIEEQHKLICILLELGTTENPILYALKCQNSRLIESLEQEFKEERAKVEAARQQLAKLSPPTDKQIIYLLKKPLRKYQLSDAWEVSPDAGMWDLLEKMIKHIFIHKFHEFKSYLEIVCKVSQGNLLKNFPSGRNNESRHHLIFSPDEVFSIKKSAEQLVFTLSSLVIGFFTSFPSKEAPSNTHSLSTDDNSLKSNNPSDSNNEHVSFSFMPPYSDCLTVCFWLNKLLNIIINSSLGILKLNISEEINKSLQKMINSSREMFVEAINVAWNADSFHFYLLEDWVKSSENPNITSYPKALYAYESSIISKINELLYIERNSKLNTVDLIIPPSIKTISSIKTQFLKSLYIALEGLIKKVYLNIDQMSLKNTTYEFESNFINEIDTNDIDTRILFTLSNFSQLQNNIIAILLRQFETLYSISLEDESKEIQLNQRLFHDYIKTKSESISQIVRNGIHGSSCIWLSDDPPYAIQPYVFNSILSLLVVHSQISNITMNLIFPILTNLVKSLSQALYESFQKIDRFGIGGMLQVIVEVEFIKQVLETFIDEETFKIFGMIYTHLEEAYHHNDNQEVLQKELEKTKNILINYRKITQVQYCCFKDVQDITRTYF</sequence>
<dbReference type="OrthoDB" id="26242at2759"/>
<keyword evidence="4" id="KW-0653">Protein transport</keyword>
<dbReference type="Pfam" id="PF15469">
    <property type="entry name" value="Sec5"/>
    <property type="match status" value="1"/>
</dbReference>
<evidence type="ECO:0000259" key="6">
    <source>
        <dbReference type="Pfam" id="PF15469"/>
    </source>
</evidence>
<keyword evidence="2 4" id="KW-0813">Transport</keyword>
<accession>A0A0W4ZV20</accession>
<feature type="region of interest" description="Disordered" evidence="5">
    <location>
        <begin position="454"/>
        <end position="477"/>
    </location>
</feature>
<comment type="subunit">
    <text evidence="4">Component of the exocyst complex.</text>
</comment>
<comment type="similarity">
    <text evidence="1 4">Belongs to the SEC5 family.</text>
</comment>
<gene>
    <name evidence="7" type="ORF">T551_00858</name>
</gene>
<evidence type="ECO:0000256" key="1">
    <source>
        <dbReference type="ARBA" id="ARBA00010578"/>
    </source>
</evidence>
<dbReference type="eggNOG" id="KOG2347">
    <property type="taxonomic scope" value="Eukaryota"/>
</dbReference>
<dbReference type="GeneID" id="28939377"/>